<organism evidence="3 4">
    <name type="scientific">Candidatus Microbacterium stercoravium</name>
    <dbReference type="NCBI Taxonomy" id="2838697"/>
    <lineage>
        <taxon>Bacteria</taxon>
        <taxon>Bacillati</taxon>
        <taxon>Actinomycetota</taxon>
        <taxon>Actinomycetes</taxon>
        <taxon>Micrococcales</taxon>
        <taxon>Microbacteriaceae</taxon>
        <taxon>Microbacterium</taxon>
    </lineage>
</organism>
<gene>
    <name evidence="3" type="ORF">H9800_01870</name>
</gene>
<dbReference type="Gene3D" id="3.20.20.100">
    <property type="entry name" value="NADP-dependent oxidoreductase domain"/>
    <property type="match status" value="1"/>
</dbReference>
<dbReference type="Proteomes" id="UP000824220">
    <property type="component" value="Unassembled WGS sequence"/>
</dbReference>
<reference evidence="3" key="2">
    <citation type="submission" date="2021-04" db="EMBL/GenBank/DDBJ databases">
        <authorList>
            <person name="Gilroy R."/>
        </authorList>
    </citation>
    <scope>NUCLEOTIDE SEQUENCE</scope>
    <source>
        <strain evidence="3">ChiHjej8B7-3636</strain>
    </source>
</reference>
<feature type="domain" description="NADP-dependent oxidoreductase" evidence="2">
    <location>
        <begin position="16"/>
        <end position="308"/>
    </location>
</feature>
<evidence type="ECO:0000313" key="4">
    <source>
        <dbReference type="Proteomes" id="UP000824220"/>
    </source>
</evidence>
<dbReference type="AlphaFoldDB" id="A0A9D2H452"/>
<dbReference type="EMBL" id="DXAM01000026">
    <property type="protein sequence ID" value="HJA03597.1"/>
    <property type="molecule type" value="Genomic_DNA"/>
</dbReference>
<reference evidence="3" key="1">
    <citation type="journal article" date="2021" name="PeerJ">
        <title>Extensive microbial diversity within the chicken gut microbiome revealed by metagenomics and culture.</title>
        <authorList>
            <person name="Gilroy R."/>
            <person name="Ravi A."/>
            <person name="Getino M."/>
            <person name="Pursley I."/>
            <person name="Horton D.L."/>
            <person name="Alikhan N.F."/>
            <person name="Baker D."/>
            <person name="Gharbi K."/>
            <person name="Hall N."/>
            <person name="Watson M."/>
            <person name="Adriaenssens E.M."/>
            <person name="Foster-Nyarko E."/>
            <person name="Jarju S."/>
            <person name="Secka A."/>
            <person name="Antonio M."/>
            <person name="Oren A."/>
            <person name="Chaudhuri R.R."/>
            <person name="La Ragione R."/>
            <person name="Hildebrand F."/>
            <person name="Pallen M.J."/>
        </authorList>
    </citation>
    <scope>NUCLEOTIDE SEQUENCE</scope>
    <source>
        <strain evidence="3">ChiHjej8B7-3636</strain>
    </source>
</reference>
<dbReference type="SUPFAM" id="SSF51430">
    <property type="entry name" value="NAD(P)-linked oxidoreductase"/>
    <property type="match status" value="1"/>
</dbReference>
<dbReference type="GO" id="GO:0016491">
    <property type="term" value="F:oxidoreductase activity"/>
    <property type="evidence" value="ECO:0007669"/>
    <property type="project" value="UniProtKB-KW"/>
</dbReference>
<keyword evidence="1" id="KW-0560">Oxidoreductase</keyword>
<sequence length="332" mass="35151">MDYAPLGSSGLVVSALGIGCNAFGRRIDQDQTTAVVSAALDEGVNFFDTADTYGTGASEELLGRALGTRRDEVVIATKFGMDMGQAYPGAQRNRASRGYIARAVEGSLSRLGTDHIDLYQLHAPDRITPIDETLRALSDLVAAGKVRYIGCSNLAAWEVADAARAAEAIGSERFITAQNEYSLYNRSAEAELVPALSQYGMSLLPYFPLAYGLLTGKYTADGAPEGTRLATESARFDAARWDVVEGIRAFAADRGISMLDVALGGLRAQPRIDTIIAGVTRPEQVAQNAAAVEWSPSPEDLDALDEIVEPGSGTGYATYAPAARRGRTGTAS</sequence>
<dbReference type="InterPro" id="IPR036812">
    <property type="entry name" value="NAD(P)_OxRdtase_dom_sf"/>
</dbReference>
<dbReference type="InterPro" id="IPR023210">
    <property type="entry name" value="NADP_OxRdtase_dom"/>
</dbReference>
<dbReference type="FunFam" id="3.20.20.100:FF:000004">
    <property type="entry name" value="Oxidoreductase, aldo/keto reductase"/>
    <property type="match status" value="1"/>
</dbReference>
<dbReference type="GO" id="GO:0005829">
    <property type="term" value="C:cytosol"/>
    <property type="evidence" value="ECO:0007669"/>
    <property type="project" value="TreeGrafter"/>
</dbReference>
<dbReference type="PANTHER" id="PTHR43364">
    <property type="entry name" value="NADH-SPECIFIC METHYLGLYOXAL REDUCTASE-RELATED"/>
    <property type="match status" value="1"/>
</dbReference>
<protein>
    <submittedName>
        <fullName evidence="3">Aldo/keto reductase</fullName>
    </submittedName>
</protein>
<dbReference type="PANTHER" id="PTHR43364:SF4">
    <property type="entry name" value="NAD(P)-LINKED OXIDOREDUCTASE SUPERFAMILY PROTEIN"/>
    <property type="match status" value="1"/>
</dbReference>
<evidence type="ECO:0000259" key="2">
    <source>
        <dbReference type="Pfam" id="PF00248"/>
    </source>
</evidence>
<proteinExistence type="predicted"/>
<name>A0A9D2H452_9MICO</name>
<evidence type="ECO:0000313" key="3">
    <source>
        <dbReference type="EMBL" id="HJA03597.1"/>
    </source>
</evidence>
<evidence type="ECO:0000256" key="1">
    <source>
        <dbReference type="ARBA" id="ARBA00023002"/>
    </source>
</evidence>
<dbReference type="Pfam" id="PF00248">
    <property type="entry name" value="Aldo_ket_red"/>
    <property type="match status" value="1"/>
</dbReference>
<comment type="caution">
    <text evidence="3">The sequence shown here is derived from an EMBL/GenBank/DDBJ whole genome shotgun (WGS) entry which is preliminary data.</text>
</comment>
<accession>A0A9D2H452</accession>
<dbReference type="InterPro" id="IPR050523">
    <property type="entry name" value="AKR_Detox_Biosynth"/>
</dbReference>